<dbReference type="EMBL" id="FQXV01000004">
    <property type="protein sequence ID" value="SHH93187.1"/>
    <property type="molecule type" value="Genomic_DNA"/>
</dbReference>
<evidence type="ECO:0000313" key="2">
    <source>
        <dbReference type="Proteomes" id="UP000183995"/>
    </source>
</evidence>
<dbReference type="InterPro" id="IPR010021">
    <property type="entry name" value="PGPP1/Gep4"/>
</dbReference>
<dbReference type="Pfam" id="PF00702">
    <property type="entry name" value="Hydrolase"/>
    <property type="match status" value="1"/>
</dbReference>
<dbReference type="Gene3D" id="3.40.50.1000">
    <property type="entry name" value="HAD superfamily/HAD-like"/>
    <property type="match status" value="1"/>
</dbReference>
<dbReference type="InterPro" id="IPR006549">
    <property type="entry name" value="HAD-SF_hydro_IIIA"/>
</dbReference>
<evidence type="ECO:0008006" key="3">
    <source>
        <dbReference type="Google" id="ProtNLM"/>
    </source>
</evidence>
<dbReference type="SUPFAM" id="SSF56784">
    <property type="entry name" value="HAD-like"/>
    <property type="match status" value="1"/>
</dbReference>
<protein>
    <recommendedName>
        <fullName evidence="3">YqeG family HAD IIIA-type phosphatase</fullName>
    </recommendedName>
</protein>
<dbReference type="NCBIfam" id="TIGR01668">
    <property type="entry name" value="YqeG_hyp_ppase"/>
    <property type="match status" value="1"/>
</dbReference>
<dbReference type="STRING" id="1123282.SAMN02745823_01500"/>
<gene>
    <name evidence="1" type="ORF">SAMN02745823_01500</name>
</gene>
<dbReference type="NCBIfam" id="TIGR01662">
    <property type="entry name" value="HAD-SF-IIIA"/>
    <property type="match status" value="1"/>
</dbReference>
<dbReference type="OrthoDB" id="9787572at2"/>
<evidence type="ECO:0000313" key="1">
    <source>
        <dbReference type="EMBL" id="SHH93187.1"/>
    </source>
</evidence>
<accession>A0A1M5X011</accession>
<reference evidence="1 2" key="1">
    <citation type="submission" date="2016-11" db="EMBL/GenBank/DDBJ databases">
        <authorList>
            <person name="Jaros S."/>
            <person name="Januszkiewicz K."/>
            <person name="Wedrychowicz H."/>
        </authorList>
    </citation>
    <scope>NUCLEOTIDE SEQUENCE [LARGE SCALE GENOMIC DNA]</scope>
    <source>
        <strain evidence="1 2">DSM 10068</strain>
    </source>
</reference>
<dbReference type="InterPro" id="IPR023214">
    <property type="entry name" value="HAD_sf"/>
</dbReference>
<dbReference type="Proteomes" id="UP000183995">
    <property type="component" value="Unassembled WGS sequence"/>
</dbReference>
<dbReference type="GO" id="GO:0008962">
    <property type="term" value="F:phosphatidylglycerophosphatase activity"/>
    <property type="evidence" value="ECO:0007669"/>
    <property type="project" value="InterPro"/>
</dbReference>
<dbReference type="InterPro" id="IPR036412">
    <property type="entry name" value="HAD-like_sf"/>
</dbReference>
<organism evidence="1 2">
    <name type="scientific">Sporobacter termitidis DSM 10068</name>
    <dbReference type="NCBI Taxonomy" id="1123282"/>
    <lineage>
        <taxon>Bacteria</taxon>
        <taxon>Bacillati</taxon>
        <taxon>Bacillota</taxon>
        <taxon>Clostridia</taxon>
        <taxon>Eubacteriales</taxon>
        <taxon>Oscillospiraceae</taxon>
        <taxon>Sporobacter</taxon>
    </lineage>
</organism>
<sequence>MSFSLIPDYSFRSICEVTPEFLLSRGVALLLLDLDNTIAPYGTVVPPEDIAAWAKNMKRNGIELFIITNNRGSNRVESLASAFKMNYIMKAHKPFVSGISRALEQLGKKPGETALAGDQVYTDILAANCAGLLSIIVEPIKIRNPMLNLRYWLEAPFRAMCPNKL</sequence>
<name>A0A1M5X011_9FIRM</name>
<dbReference type="AlphaFoldDB" id="A0A1M5X011"/>
<keyword evidence="2" id="KW-1185">Reference proteome</keyword>
<proteinExistence type="predicted"/>
<dbReference type="RefSeq" id="WP_073077305.1">
    <property type="nucleotide sequence ID" value="NZ_FQXV01000004.1"/>
</dbReference>